<dbReference type="InterPro" id="IPR019958">
    <property type="entry name" value="Ribosomal_uS9_archaeal"/>
</dbReference>
<dbReference type="KEGG" id="neq:NEQ446"/>
<protein>
    <recommendedName>
        <fullName evidence="4 6">30S ribosomal protein S9</fullName>
    </recommendedName>
</protein>
<dbReference type="Gene3D" id="3.30.230.10">
    <property type="match status" value="1"/>
</dbReference>
<dbReference type="Proteomes" id="UP000000578">
    <property type="component" value="Chromosome"/>
</dbReference>
<dbReference type="InterPro" id="IPR020568">
    <property type="entry name" value="Ribosomal_Su5_D2-typ_SF"/>
</dbReference>
<accession>Q74M88</accession>
<proteinExistence type="inferred from homology"/>
<dbReference type="NCBIfam" id="NF001749">
    <property type="entry name" value="PRK00474.1"/>
    <property type="match status" value="1"/>
</dbReference>
<dbReference type="InterPro" id="IPR000754">
    <property type="entry name" value="Ribosomal_uS9"/>
</dbReference>
<dbReference type="PANTHER" id="PTHR21569:SF16">
    <property type="entry name" value="RIBOSOMAL PROTEIN S16"/>
    <property type="match status" value="1"/>
</dbReference>
<dbReference type="InterPro" id="IPR014721">
    <property type="entry name" value="Ribsml_uS5_D2-typ_fold_subgr"/>
</dbReference>
<evidence type="ECO:0000256" key="6">
    <source>
        <dbReference type="RuleBase" id="RU003817"/>
    </source>
</evidence>
<evidence type="ECO:0000313" key="8">
    <source>
        <dbReference type="Proteomes" id="UP000000578"/>
    </source>
</evidence>
<keyword evidence="8" id="KW-1185">Reference proteome</keyword>
<dbReference type="AlphaFoldDB" id="Q74M88"/>
<dbReference type="PROSITE" id="PS00360">
    <property type="entry name" value="RIBOSOMAL_S9"/>
    <property type="match status" value="1"/>
</dbReference>
<evidence type="ECO:0000313" key="7">
    <source>
        <dbReference type="EMBL" id="AAR39290.1"/>
    </source>
</evidence>
<dbReference type="GO" id="GO:0006412">
    <property type="term" value="P:translation"/>
    <property type="evidence" value="ECO:0007669"/>
    <property type="project" value="UniProtKB-UniRule"/>
</dbReference>
<evidence type="ECO:0000256" key="3">
    <source>
        <dbReference type="ARBA" id="ARBA00023274"/>
    </source>
</evidence>
<dbReference type="SUPFAM" id="SSF54211">
    <property type="entry name" value="Ribosomal protein S5 domain 2-like"/>
    <property type="match status" value="1"/>
</dbReference>
<dbReference type="GO" id="GO:0000462">
    <property type="term" value="P:maturation of SSU-rRNA from tricistronic rRNA transcript (SSU-rRNA, 5.8S rRNA, LSU-rRNA)"/>
    <property type="evidence" value="ECO:0007669"/>
    <property type="project" value="TreeGrafter"/>
</dbReference>
<dbReference type="PANTHER" id="PTHR21569">
    <property type="entry name" value="RIBOSOMAL PROTEIN S9"/>
    <property type="match status" value="1"/>
</dbReference>
<dbReference type="EMBL" id="AE017199">
    <property type="protein sequence ID" value="AAR39290.1"/>
    <property type="molecule type" value="Genomic_DNA"/>
</dbReference>
<dbReference type="BioCyc" id="NEQU228908:GJB6-473-MONOMER"/>
<dbReference type="InterPro" id="IPR020574">
    <property type="entry name" value="Ribosomal_uS9_CS"/>
</dbReference>
<dbReference type="STRING" id="228908.NEQ446"/>
<dbReference type="GO" id="GO:0022627">
    <property type="term" value="C:cytosolic small ribosomal subunit"/>
    <property type="evidence" value="ECO:0007669"/>
    <property type="project" value="UniProtKB-UniRule"/>
</dbReference>
<keyword evidence="2 5" id="KW-0689">Ribosomal protein</keyword>
<evidence type="ECO:0000256" key="5">
    <source>
        <dbReference type="RuleBase" id="RU003815"/>
    </source>
</evidence>
<comment type="similarity">
    <text evidence="1 5">Belongs to the universal ribosomal protein uS9 family.</text>
</comment>
<evidence type="ECO:0000256" key="1">
    <source>
        <dbReference type="ARBA" id="ARBA00005251"/>
    </source>
</evidence>
<name>Q74M88_NANEQ</name>
<sequence>MKHLVVSAKRKTSIARAYFREGNGIIRINGFLLEVWQNPLARARVKEPLIIAENIIPGITKEIDINVNVFGGGWHSQTEAVRQAIARGLVVWTGSDQLKKAFLEYDNWLLVNDPRRKEQNKSLRSKPRAWRQTSYR</sequence>
<dbReference type="EnsemblBacteria" id="AAR39290">
    <property type="protein sequence ID" value="AAR39290"/>
    <property type="gene ID" value="NEQ446"/>
</dbReference>
<organism evidence="7 8">
    <name type="scientific">Nanoarchaeum equitans (strain Kin4-M)</name>
    <dbReference type="NCBI Taxonomy" id="228908"/>
    <lineage>
        <taxon>Archaea</taxon>
        <taxon>Nanobdellota</taxon>
        <taxon>Candidatus Nanoarchaeia</taxon>
        <taxon>Nanoarchaeales</taxon>
        <taxon>Nanoarchaeaceae</taxon>
        <taxon>Nanoarchaeum</taxon>
    </lineage>
</organism>
<keyword evidence="3 5" id="KW-0687">Ribonucleoprotein</keyword>
<gene>
    <name evidence="7" type="ordered locus">NEQ446</name>
</gene>
<dbReference type="GO" id="GO:0003735">
    <property type="term" value="F:structural constituent of ribosome"/>
    <property type="evidence" value="ECO:0007669"/>
    <property type="project" value="UniProtKB-UniRule"/>
</dbReference>
<dbReference type="HOGENOM" id="CLU_046483_4_0_2"/>
<evidence type="ECO:0000256" key="2">
    <source>
        <dbReference type="ARBA" id="ARBA00022980"/>
    </source>
</evidence>
<dbReference type="NCBIfam" id="TIGR03627">
    <property type="entry name" value="uS9_arch"/>
    <property type="match status" value="1"/>
</dbReference>
<dbReference type="GO" id="GO:0003723">
    <property type="term" value="F:RNA binding"/>
    <property type="evidence" value="ECO:0007669"/>
    <property type="project" value="TreeGrafter"/>
</dbReference>
<dbReference type="Pfam" id="PF00380">
    <property type="entry name" value="Ribosomal_S9"/>
    <property type="match status" value="1"/>
</dbReference>
<evidence type="ECO:0000256" key="4">
    <source>
        <dbReference type="NCBIfam" id="TIGR03627"/>
    </source>
</evidence>
<reference evidence="7 8" key="1">
    <citation type="journal article" date="2003" name="Proc. Natl. Acad. Sci. U.S.A.">
        <title>The genome of Nanoarchaeum equitans: insights into early archaeal evolution and derived parasitism.</title>
        <authorList>
            <person name="Waters E."/>
            <person name="Hohn M.J."/>
            <person name="Ahel I."/>
            <person name="Graham D.E."/>
            <person name="Adams M.D."/>
            <person name="Barnstead M."/>
            <person name="Beeson K.Y."/>
            <person name="Bibbs L."/>
            <person name="Bolanos R."/>
            <person name="Keller M."/>
            <person name="Kretz K."/>
            <person name="Lin X."/>
            <person name="Mathur E."/>
            <person name="Ni J."/>
            <person name="Podar M."/>
            <person name="Richardson T."/>
            <person name="Sutton G.G."/>
            <person name="Simon M."/>
            <person name="Soll D."/>
            <person name="Stetter K.O."/>
            <person name="Short J.M."/>
            <person name="Noordewier M."/>
        </authorList>
    </citation>
    <scope>NUCLEOTIDE SEQUENCE [LARGE SCALE GENOMIC DNA]</scope>
    <source>
        <strain evidence="7 8">Kin4-M</strain>
    </source>
</reference>